<evidence type="ECO:0000313" key="1">
    <source>
        <dbReference type="EMBL" id="MDO7883186.1"/>
    </source>
</evidence>
<dbReference type="Proteomes" id="UP001241072">
    <property type="component" value="Unassembled WGS sequence"/>
</dbReference>
<keyword evidence="2" id="KW-1185">Reference proteome</keyword>
<organism evidence="1 2">
    <name type="scientific">Antiquaquibacter soli</name>
    <dbReference type="NCBI Taxonomy" id="3064523"/>
    <lineage>
        <taxon>Bacteria</taxon>
        <taxon>Bacillati</taxon>
        <taxon>Actinomycetota</taxon>
        <taxon>Actinomycetes</taxon>
        <taxon>Micrococcales</taxon>
        <taxon>Microbacteriaceae</taxon>
        <taxon>Antiquaquibacter</taxon>
    </lineage>
</organism>
<dbReference type="RefSeq" id="WP_305003611.1">
    <property type="nucleotide sequence ID" value="NZ_JAUQUB010000003.1"/>
</dbReference>
<accession>A0ABT9BQ70</accession>
<protein>
    <submittedName>
        <fullName evidence="1">Uncharacterized protein</fullName>
    </submittedName>
</protein>
<comment type="caution">
    <text evidence="1">The sequence shown here is derived from an EMBL/GenBank/DDBJ whole genome shotgun (WGS) entry which is preliminary data.</text>
</comment>
<name>A0ABT9BQ70_9MICO</name>
<reference evidence="1 2" key="1">
    <citation type="submission" date="2023-07" db="EMBL/GenBank/DDBJ databases">
        <title>Protaetiibacter sp. nov WY-16 isolated from soil.</title>
        <authorList>
            <person name="Liu B."/>
            <person name="Wan Y."/>
        </authorList>
    </citation>
    <scope>NUCLEOTIDE SEQUENCE [LARGE SCALE GENOMIC DNA]</scope>
    <source>
        <strain evidence="1 2">WY-16</strain>
    </source>
</reference>
<sequence>MATGQDTDHSPALWSRVEDGFYVCTAAGAFVGYVDHRAGAHHAFDQFSRAVGAFATLTDAMVAVVGSRGEGVTS</sequence>
<proteinExistence type="predicted"/>
<dbReference type="EMBL" id="JAUQUB010000003">
    <property type="protein sequence ID" value="MDO7883186.1"/>
    <property type="molecule type" value="Genomic_DNA"/>
</dbReference>
<evidence type="ECO:0000313" key="2">
    <source>
        <dbReference type="Proteomes" id="UP001241072"/>
    </source>
</evidence>
<gene>
    <name evidence="1" type="ORF">Q5716_13195</name>
</gene>